<dbReference type="PROSITE" id="PS00107">
    <property type="entry name" value="PROTEIN_KINASE_ATP"/>
    <property type="match status" value="1"/>
</dbReference>
<evidence type="ECO:0000256" key="9">
    <source>
        <dbReference type="PROSITE-ProRule" id="PRU10141"/>
    </source>
</evidence>
<dbReference type="InterPro" id="IPR011009">
    <property type="entry name" value="Kinase-like_dom_sf"/>
</dbReference>
<keyword evidence="5" id="KW-0418">Kinase</keyword>
<dbReference type="EMBL" id="OIVN01004013">
    <property type="protein sequence ID" value="SPD14973.1"/>
    <property type="molecule type" value="Genomic_DNA"/>
</dbReference>
<keyword evidence="3" id="KW-0808">Transferase</keyword>
<evidence type="ECO:0000256" key="3">
    <source>
        <dbReference type="ARBA" id="ARBA00022679"/>
    </source>
</evidence>
<dbReference type="Gene3D" id="1.10.510.10">
    <property type="entry name" value="Transferase(Phosphotransferase) domain 1"/>
    <property type="match status" value="1"/>
</dbReference>
<dbReference type="InterPro" id="IPR001245">
    <property type="entry name" value="Ser-Thr/Tyr_kinase_cat_dom"/>
</dbReference>
<keyword evidence="4 9" id="KW-0547">Nucleotide-binding</keyword>
<evidence type="ECO:0000256" key="5">
    <source>
        <dbReference type="ARBA" id="ARBA00022777"/>
    </source>
</evidence>
<dbReference type="PROSITE" id="PS00108">
    <property type="entry name" value="PROTEIN_KINASE_ST"/>
    <property type="match status" value="1"/>
</dbReference>
<dbReference type="PANTHER" id="PTHR27005:SF283">
    <property type="entry name" value="OS02G0633066 PROTEIN"/>
    <property type="match status" value="1"/>
</dbReference>
<organism evidence="12">
    <name type="scientific">Fagus sylvatica</name>
    <name type="common">Beechnut</name>
    <dbReference type="NCBI Taxonomy" id="28930"/>
    <lineage>
        <taxon>Eukaryota</taxon>
        <taxon>Viridiplantae</taxon>
        <taxon>Streptophyta</taxon>
        <taxon>Embryophyta</taxon>
        <taxon>Tracheophyta</taxon>
        <taxon>Spermatophyta</taxon>
        <taxon>Magnoliopsida</taxon>
        <taxon>eudicotyledons</taxon>
        <taxon>Gunneridae</taxon>
        <taxon>Pentapetalae</taxon>
        <taxon>rosids</taxon>
        <taxon>fabids</taxon>
        <taxon>Fagales</taxon>
        <taxon>Fagaceae</taxon>
        <taxon>Fagus</taxon>
    </lineage>
</organism>
<feature type="domain" description="Protein kinase" evidence="11">
    <location>
        <begin position="1"/>
        <end position="231"/>
    </location>
</feature>
<feature type="binding site" evidence="9">
    <location>
        <position position="30"/>
    </location>
    <ligand>
        <name>ATP</name>
        <dbReference type="ChEBI" id="CHEBI:30616"/>
    </ligand>
</feature>
<comment type="catalytic activity">
    <reaction evidence="8">
        <text>L-seryl-[protein] + ATP = O-phospho-L-seryl-[protein] + ADP + H(+)</text>
        <dbReference type="Rhea" id="RHEA:17989"/>
        <dbReference type="Rhea" id="RHEA-COMP:9863"/>
        <dbReference type="Rhea" id="RHEA-COMP:11604"/>
        <dbReference type="ChEBI" id="CHEBI:15378"/>
        <dbReference type="ChEBI" id="CHEBI:29999"/>
        <dbReference type="ChEBI" id="CHEBI:30616"/>
        <dbReference type="ChEBI" id="CHEBI:83421"/>
        <dbReference type="ChEBI" id="CHEBI:456216"/>
        <dbReference type="EC" id="2.7.11.1"/>
    </reaction>
</comment>
<dbReference type="GO" id="GO:0005524">
    <property type="term" value="F:ATP binding"/>
    <property type="evidence" value="ECO:0007669"/>
    <property type="project" value="UniProtKB-UniRule"/>
</dbReference>
<dbReference type="EC" id="2.7.11.1" evidence="1"/>
<sequence>MTRVRVIGQGGFGTVYRGVLSDNRVVAIKKSKIADQSQIEQFINEVIVLTQIKHRNVVQLFGCCLETEVPLLVYEFITNGTLYEHIHDKDQSSLLSWGKRLKITTDSAGALAYLHSATSVPIIHRDVKTTNILLDDNYTAKVSDFGASRCLRLRGEDRPSMKEVATELERLRSLEKHPSENIDVYAKKTENLLNATSHTFNIDVATGCSTSSTAEYDSMKDQILKIVDDGR</sequence>
<evidence type="ECO:0000256" key="8">
    <source>
        <dbReference type="ARBA" id="ARBA00048679"/>
    </source>
</evidence>
<dbReference type="FunFam" id="1.10.510.10:FF:001023">
    <property type="entry name" value="Os07g0541700 protein"/>
    <property type="match status" value="1"/>
</dbReference>
<evidence type="ECO:0000256" key="2">
    <source>
        <dbReference type="ARBA" id="ARBA00022527"/>
    </source>
</evidence>
<evidence type="ECO:0000256" key="1">
    <source>
        <dbReference type="ARBA" id="ARBA00012513"/>
    </source>
</evidence>
<comment type="similarity">
    <text evidence="10">Belongs to the protein kinase superfamily.</text>
</comment>
<evidence type="ECO:0000256" key="4">
    <source>
        <dbReference type="ARBA" id="ARBA00022741"/>
    </source>
</evidence>
<evidence type="ECO:0000256" key="7">
    <source>
        <dbReference type="ARBA" id="ARBA00047899"/>
    </source>
</evidence>
<dbReference type="InterPro" id="IPR045274">
    <property type="entry name" value="WAK-like"/>
</dbReference>
<keyword evidence="6 9" id="KW-0067">ATP-binding</keyword>
<dbReference type="PANTHER" id="PTHR27005">
    <property type="entry name" value="WALL-ASSOCIATED RECEPTOR KINASE-LIKE 21"/>
    <property type="match status" value="1"/>
</dbReference>
<keyword evidence="2 10" id="KW-0723">Serine/threonine-protein kinase</keyword>
<reference evidence="12" key="1">
    <citation type="submission" date="2018-02" db="EMBL/GenBank/DDBJ databases">
        <authorList>
            <person name="Cohen D.B."/>
            <person name="Kent A.D."/>
        </authorList>
    </citation>
    <scope>NUCLEOTIDE SEQUENCE</scope>
</reference>
<dbReference type="GO" id="GO:0007166">
    <property type="term" value="P:cell surface receptor signaling pathway"/>
    <property type="evidence" value="ECO:0007669"/>
    <property type="project" value="InterPro"/>
</dbReference>
<dbReference type="PROSITE" id="PS50011">
    <property type="entry name" value="PROTEIN_KINASE_DOM"/>
    <property type="match status" value="1"/>
</dbReference>
<accession>A0A2N9HTC3</accession>
<evidence type="ECO:0000259" key="11">
    <source>
        <dbReference type="PROSITE" id="PS50011"/>
    </source>
</evidence>
<protein>
    <recommendedName>
        <fullName evidence="1">non-specific serine/threonine protein kinase</fullName>
        <ecNumber evidence="1">2.7.11.1</ecNumber>
    </recommendedName>
</protein>
<proteinExistence type="inferred from homology"/>
<dbReference type="InterPro" id="IPR000719">
    <property type="entry name" value="Prot_kinase_dom"/>
</dbReference>
<dbReference type="GO" id="GO:0004674">
    <property type="term" value="F:protein serine/threonine kinase activity"/>
    <property type="evidence" value="ECO:0007669"/>
    <property type="project" value="UniProtKB-KW"/>
</dbReference>
<dbReference type="AlphaFoldDB" id="A0A2N9HTC3"/>
<dbReference type="Pfam" id="PF07714">
    <property type="entry name" value="PK_Tyr_Ser-Thr"/>
    <property type="match status" value="1"/>
</dbReference>
<name>A0A2N9HTC3_FAGSY</name>
<comment type="catalytic activity">
    <reaction evidence="7">
        <text>L-threonyl-[protein] + ATP = O-phospho-L-threonyl-[protein] + ADP + H(+)</text>
        <dbReference type="Rhea" id="RHEA:46608"/>
        <dbReference type="Rhea" id="RHEA-COMP:11060"/>
        <dbReference type="Rhea" id="RHEA-COMP:11605"/>
        <dbReference type="ChEBI" id="CHEBI:15378"/>
        <dbReference type="ChEBI" id="CHEBI:30013"/>
        <dbReference type="ChEBI" id="CHEBI:30616"/>
        <dbReference type="ChEBI" id="CHEBI:61977"/>
        <dbReference type="ChEBI" id="CHEBI:456216"/>
        <dbReference type="EC" id="2.7.11.1"/>
    </reaction>
</comment>
<dbReference type="InterPro" id="IPR008271">
    <property type="entry name" value="Ser/Thr_kinase_AS"/>
</dbReference>
<evidence type="ECO:0000256" key="6">
    <source>
        <dbReference type="ARBA" id="ARBA00022840"/>
    </source>
</evidence>
<evidence type="ECO:0000256" key="10">
    <source>
        <dbReference type="RuleBase" id="RU000304"/>
    </source>
</evidence>
<dbReference type="InterPro" id="IPR017441">
    <property type="entry name" value="Protein_kinase_ATP_BS"/>
</dbReference>
<dbReference type="FunFam" id="3.30.200.20:FF:001332">
    <property type="entry name" value="Wall-associated receptor kinase-like 10"/>
    <property type="match status" value="1"/>
</dbReference>
<gene>
    <name evidence="12" type="ORF">FSB_LOCUS42855</name>
</gene>
<evidence type="ECO:0000313" key="12">
    <source>
        <dbReference type="EMBL" id="SPD14973.1"/>
    </source>
</evidence>
<dbReference type="SMART" id="SM00220">
    <property type="entry name" value="S_TKc"/>
    <property type="match status" value="1"/>
</dbReference>
<dbReference type="GO" id="GO:0005886">
    <property type="term" value="C:plasma membrane"/>
    <property type="evidence" value="ECO:0007669"/>
    <property type="project" value="TreeGrafter"/>
</dbReference>
<dbReference type="SUPFAM" id="SSF56112">
    <property type="entry name" value="Protein kinase-like (PK-like)"/>
    <property type="match status" value="1"/>
</dbReference>